<dbReference type="RefSeq" id="WP_095417462.1">
    <property type="nucleotide sequence ID" value="NZ_CP022989.1"/>
</dbReference>
<proteinExistence type="predicted"/>
<sequence>MFQDKAVALEVSKRMLKINGSLDETIAFVQAHCSNEELEDFKHAMGEVMYMVFEKVLIPVYKRHPELIPEGQRVSGITD</sequence>
<dbReference type="KEGG" id="parb:CJU94_02810"/>
<evidence type="ECO:0000313" key="2">
    <source>
        <dbReference type="Proteomes" id="UP000215158"/>
    </source>
</evidence>
<evidence type="ECO:0000313" key="1">
    <source>
        <dbReference type="EMBL" id="ASV97191.1"/>
    </source>
</evidence>
<dbReference type="AlphaFoldDB" id="A0A248VF31"/>
<organism evidence="1 2">
    <name type="scientific">Paraburkholderia aromaticivorans</name>
    <dbReference type="NCBI Taxonomy" id="2026199"/>
    <lineage>
        <taxon>Bacteria</taxon>
        <taxon>Pseudomonadati</taxon>
        <taxon>Pseudomonadota</taxon>
        <taxon>Betaproteobacteria</taxon>
        <taxon>Burkholderiales</taxon>
        <taxon>Burkholderiaceae</taxon>
        <taxon>Paraburkholderia</taxon>
    </lineage>
</organism>
<reference evidence="1 2" key="1">
    <citation type="submission" date="2017-08" db="EMBL/GenBank/DDBJ databases">
        <title>Identification and genetic characteristics of simultaneous BTEX- and naphthalene-degrading Paraburkholderia sp. BN5 isolated from petroleum-contaminated soil.</title>
        <authorList>
            <person name="Lee Y."/>
            <person name="Jeon C.O."/>
        </authorList>
    </citation>
    <scope>NUCLEOTIDE SEQUENCE [LARGE SCALE GENOMIC DNA]</scope>
    <source>
        <strain evidence="1 2">BN5</strain>
    </source>
</reference>
<accession>A0A248VF31</accession>
<name>A0A248VF31_9BURK</name>
<gene>
    <name evidence="1" type="ORF">CJU94_02810</name>
</gene>
<dbReference type="EMBL" id="CP022989">
    <property type="protein sequence ID" value="ASV97191.1"/>
    <property type="molecule type" value="Genomic_DNA"/>
</dbReference>
<dbReference type="OrthoDB" id="9008236at2"/>
<dbReference type="Proteomes" id="UP000215158">
    <property type="component" value="Chromosome 1"/>
</dbReference>
<protein>
    <submittedName>
        <fullName evidence="1">Uncharacterized protein</fullName>
    </submittedName>
</protein>
<keyword evidence="2" id="KW-1185">Reference proteome</keyword>